<dbReference type="HOGENOM" id="CLU_3104653_0_0_4"/>
<protein>
    <submittedName>
        <fullName evidence="2">Uncharacterized protein</fullName>
    </submittedName>
</protein>
<dbReference type="EMBL" id="AFBQ01000391">
    <property type="protein sequence ID" value="EHY30124.1"/>
    <property type="molecule type" value="Genomic_DNA"/>
</dbReference>
<feature type="compositionally biased region" description="Polar residues" evidence="1">
    <location>
        <begin position="21"/>
        <end position="35"/>
    </location>
</feature>
<comment type="caution">
    <text evidence="2">The sequence shown here is derived from an EMBL/GenBank/DDBJ whole genome shotgun (WGS) entry which is preliminary data.</text>
</comment>
<organism evidence="2 3">
    <name type="scientific">Sutterella parvirubra YIT 11816</name>
    <dbReference type="NCBI Taxonomy" id="762967"/>
    <lineage>
        <taxon>Bacteria</taxon>
        <taxon>Pseudomonadati</taxon>
        <taxon>Pseudomonadota</taxon>
        <taxon>Betaproteobacteria</taxon>
        <taxon>Burkholderiales</taxon>
        <taxon>Sutterellaceae</taxon>
        <taxon>Sutterella</taxon>
    </lineage>
</organism>
<evidence type="ECO:0000313" key="3">
    <source>
        <dbReference type="Proteomes" id="UP000004956"/>
    </source>
</evidence>
<dbReference type="PATRIC" id="fig|762967.3.peg.1996"/>
<accession>H3KID5</accession>
<sequence>MHLRTAESFGSIPKTHALTRARNTPHSPVKTTTNPKDAKEAPVFADILKNA</sequence>
<proteinExistence type="predicted"/>
<name>H3KID5_9BURK</name>
<keyword evidence="3" id="KW-1185">Reference proteome</keyword>
<evidence type="ECO:0000313" key="2">
    <source>
        <dbReference type="EMBL" id="EHY30124.1"/>
    </source>
</evidence>
<dbReference type="AlphaFoldDB" id="H3KID5"/>
<reference evidence="2 3" key="1">
    <citation type="submission" date="2011-11" db="EMBL/GenBank/DDBJ databases">
        <authorList>
            <person name="Weinstock G."/>
            <person name="Sodergren E."/>
            <person name="Clifton S."/>
            <person name="Fulton L."/>
            <person name="Fulton B."/>
            <person name="Courtney L."/>
            <person name="Fronick C."/>
            <person name="Harrison M."/>
            <person name="Strong C."/>
            <person name="Farmer C."/>
            <person name="Delahaunty K."/>
            <person name="Markovic C."/>
            <person name="Hall O."/>
            <person name="Minx P."/>
            <person name="Tomlinson C."/>
            <person name="Mitreva M."/>
            <person name="Hou S."/>
            <person name="Chen J."/>
            <person name="Wollam A."/>
            <person name="Pepin K.H."/>
            <person name="Johnson M."/>
            <person name="Bhonagiri V."/>
            <person name="Zhang X."/>
            <person name="Suruliraj S."/>
            <person name="Warren W."/>
            <person name="Chinwalla A."/>
            <person name="Mardis E.R."/>
            <person name="Wilson R.K."/>
        </authorList>
    </citation>
    <scope>NUCLEOTIDE SEQUENCE [LARGE SCALE GENOMIC DNA]</scope>
    <source>
        <strain evidence="2 3">YIT 11816</strain>
    </source>
</reference>
<gene>
    <name evidence="2" type="ORF">HMPREF9440_02547</name>
</gene>
<dbReference type="STRING" id="762967.HMPREF9440_02547"/>
<dbReference type="Proteomes" id="UP000004956">
    <property type="component" value="Unassembled WGS sequence"/>
</dbReference>
<feature type="region of interest" description="Disordered" evidence="1">
    <location>
        <begin position="1"/>
        <end position="40"/>
    </location>
</feature>
<evidence type="ECO:0000256" key="1">
    <source>
        <dbReference type="SAM" id="MobiDB-lite"/>
    </source>
</evidence>